<reference evidence="2 3" key="1">
    <citation type="submission" date="2017-03" db="EMBL/GenBank/DDBJ databases">
        <title>Genomes of endolithic fungi from Antarctica.</title>
        <authorList>
            <person name="Coleine C."/>
            <person name="Masonjones S."/>
            <person name="Stajich J.E."/>
        </authorList>
    </citation>
    <scope>NUCLEOTIDE SEQUENCE [LARGE SCALE GENOMIC DNA]</scope>
    <source>
        <strain evidence="2 3">CCFEE 5187</strain>
    </source>
</reference>
<protein>
    <recommendedName>
        <fullName evidence="4">RINT-1 family protein</fullName>
    </recommendedName>
</protein>
<dbReference type="GO" id="GO:0070939">
    <property type="term" value="C:Dsl1/NZR complex"/>
    <property type="evidence" value="ECO:0007669"/>
    <property type="project" value="InterPro"/>
</dbReference>
<dbReference type="PANTHER" id="PTHR13520">
    <property type="entry name" value="RAD50-INTERACTING PROTEIN 1 RINT-1"/>
    <property type="match status" value="1"/>
</dbReference>
<dbReference type="Proteomes" id="UP000308768">
    <property type="component" value="Unassembled WGS sequence"/>
</dbReference>
<feature type="region of interest" description="Disordered" evidence="1">
    <location>
        <begin position="60"/>
        <end position="80"/>
    </location>
</feature>
<name>A0A4V5NFL1_9PEZI</name>
<dbReference type="AlphaFoldDB" id="A0A4V5NFL1"/>
<accession>A0A4V5NFL1</accession>
<evidence type="ECO:0000256" key="1">
    <source>
        <dbReference type="SAM" id="MobiDB-lite"/>
    </source>
</evidence>
<keyword evidence="3" id="KW-1185">Reference proteome</keyword>
<dbReference type="EMBL" id="NAJN01001450">
    <property type="protein sequence ID" value="TKA63109.1"/>
    <property type="molecule type" value="Genomic_DNA"/>
</dbReference>
<sequence length="639" mass="72999">MTLDNVRRREERDTRVEDYLDDKLQAAADLDTLDLLLENVKNQQGLLRKQLEDAERDLQGARQAARDHTSSIRQKANQFREEQGNIDRRLLIVTQSETSDEARPQFEKIMDKLHRFDVATGYMELLKEVHALSELSQSQLKISDEAALEPYHRLQRLLSSLQPLQDAAEGAAPHVVDHVDQMVQKLRQEIRDSFSADLEKTLTKIYWPRADATIPPTLQQEWSNNVGRLIELQRPELEAREDSAVVDKAAKEPLMLLPVEVLVRPLVTRFRYHFDGDRPTNRLDKPEYFLSHTIDLLDKYNGFFVDYCQPLLSRHFRGSALAMNPVYIDATSALITGLLPMLRAKIFALLPQVASQPQLLSHLMHEIMSFDTTIRDEWRYNGGYGVEGWKGLAWEVLVKKEWFGRWLQVERDFALSRYQNIIDAPDSGTLDYDSVDPSATKPTKAAIRVNDLLETITDRYRPLSSFTQKLRFLIDIQLDIFDRFHTRLHQSLEAYLTMTSSLARTVHGISREEQASLQGVKGLDRLCRIFGSADYLEKAMRDWSDDVFFLELYAELKDRARSTARAGGGKNLAGPMTVADVATRTSSSVGDDGDDDEGALFDETAAAYGRLRVRSEGVIIDVLSYNVREALRPYGRINP</sequence>
<evidence type="ECO:0000313" key="3">
    <source>
        <dbReference type="Proteomes" id="UP000308768"/>
    </source>
</evidence>
<dbReference type="GO" id="GO:0006890">
    <property type="term" value="P:retrograde vesicle-mediated transport, Golgi to endoplasmic reticulum"/>
    <property type="evidence" value="ECO:0007669"/>
    <property type="project" value="InterPro"/>
</dbReference>
<dbReference type="PANTHER" id="PTHR13520:SF0">
    <property type="entry name" value="RAD50-INTERACTING PROTEIN 1"/>
    <property type="match status" value="1"/>
</dbReference>
<feature type="non-terminal residue" evidence="2">
    <location>
        <position position="639"/>
    </location>
</feature>
<dbReference type="GO" id="GO:0060628">
    <property type="term" value="P:regulation of ER to Golgi vesicle-mediated transport"/>
    <property type="evidence" value="ECO:0007669"/>
    <property type="project" value="TreeGrafter"/>
</dbReference>
<evidence type="ECO:0000313" key="2">
    <source>
        <dbReference type="EMBL" id="TKA63109.1"/>
    </source>
</evidence>
<gene>
    <name evidence="2" type="ORF">B0A49_07777</name>
</gene>
<dbReference type="STRING" id="331657.A0A4V5NFL1"/>
<dbReference type="OrthoDB" id="2189254at2759"/>
<organism evidence="2 3">
    <name type="scientific">Cryomyces minteri</name>
    <dbReference type="NCBI Taxonomy" id="331657"/>
    <lineage>
        <taxon>Eukaryota</taxon>
        <taxon>Fungi</taxon>
        <taxon>Dikarya</taxon>
        <taxon>Ascomycota</taxon>
        <taxon>Pezizomycotina</taxon>
        <taxon>Dothideomycetes</taxon>
        <taxon>Dothideomycetes incertae sedis</taxon>
        <taxon>Cryomyces</taxon>
    </lineage>
</organism>
<dbReference type="GO" id="GO:0006888">
    <property type="term" value="P:endoplasmic reticulum to Golgi vesicle-mediated transport"/>
    <property type="evidence" value="ECO:0007669"/>
    <property type="project" value="InterPro"/>
</dbReference>
<dbReference type="PROSITE" id="PS51386">
    <property type="entry name" value="RINT1_TIP20"/>
    <property type="match status" value="1"/>
</dbReference>
<evidence type="ECO:0008006" key="4">
    <source>
        <dbReference type="Google" id="ProtNLM"/>
    </source>
</evidence>
<comment type="caution">
    <text evidence="2">The sequence shown here is derived from an EMBL/GenBank/DDBJ whole genome shotgun (WGS) entry which is preliminary data.</text>
</comment>
<proteinExistence type="predicted"/>
<dbReference type="Pfam" id="PF04437">
    <property type="entry name" value="RINT1_TIP1"/>
    <property type="match status" value="1"/>
</dbReference>
<dbReference type="InterPro" id="IPR007528">
    <property type="entry name" value="RINT1_Tip20"/>
</dbReference>
<feature type="compositionally biased region" description="Basic and acidic residues" evidence="1">
    <location>
        <begin position="60"/>
        <end position="70"/>
    </location>
</feature>